<gene>
    <name evidence="2" type="ORF">BD310DRAFT_832225</name>
</gene>
<sequence>LIILAVLNTLHLSFTLLSVNALALETTSVVTFFTVPVSSILVSRFLLHLQSANFRAVDSIQSSQTSLQNLHRSLVFERVVGSLAASISAEDYLREDPSDGDHGGRANEPTQTSRE</sequence>
<dbReference type="EMBL" id="ML145251">
    <property type="protein sequence ID" value="TBU52426.1"/>
    <property type="molecule type" value="Genomic_DNA"/>
</dbReference>
<evidence type="ECO:0000313" key="3">
    <source>
        <dbReference type="Proteomes" id="UP000292082"/>
    </source>
</evidence>
<feature type="region of interest" description="Disordered" evidence="1">
    <location>
        <begin position="91"/>
        <end position="115"/>
    </location>
</feature>
<feature type="compositionally biased region" description="Basic and acidic residues" evidence="1">
    <location>
        <begin position="91"/>
        <end position="105"/>
    </location>
</feature>
<organism evidence="2 3">
    <name type="scientific">Dichomitus squalens</name>
    <dbReference type="NCBI Taxonomy" id="114155"/>
    <lineage>
        <taxon>Eukaryota</taxon>
        <taxon>Fungi</taxon>
        <taxon>Dikarya</taxon>
        <taxon>Basidiomycota</taxon>
        <taxon>Agaricomycotina</taxon>
        <taxon>Agaricomycetes</taxon>
        <taxon>Polyporales</taxon>
        <taxon>Polyporaceae</taxon>
        <taxon>Dichomitus</taxon>
    </lineage>
</organism>
<name>A0A4Q9PHK9_9APHY</name>
<dbReference type="AlphaFoldDB" id="A0A4Q9PHK9"/>
<protein>
    <submittedName>
        <fullName evidence="2">Uncharacterized protein</fullName>
    </submittedName>
</protein>
<keyword evidence="3" id="KW-1185">Reference proteome</keyword>
<accession>A0A4Q9PHK9</accession>
<evidence type="ECO:0000256" key="1">
    <source>
        <dbReference type="SAM" id="MobiDB-lite"/>
    </source>
</evidence>
<evidence type="ECO:0000313" key="2">
    <source>
        <dbReference type="EMBL" id="TBU52426.1"/>
    </source>
</evidence>
<feature type="non-terminal residue" evidence="2">
    <location>
        <position position="1"/>
    </location>
</feature>
<proteinExistence type="predicted"/>
<reference evidence="2 3" key="1">
    <citation type="submission" date="2019-01" db="EMBL/GenBank/DDBJ databases">
        <title>Draft genome sequences of three monokaryotic isolates of the white-rot basidiomycete fungus Dichomitus squalens.</title>
        <authorList>
            <consortium name="DOE Joint Genome Institute"/>
            <person name="Lopez S.C."/>
            <person name="Andreopoulos B."/>
            <person name="Pangilinan J."/>
            <person name="Lipzen A."/>
            <person name="Riley R."/>
            <person name="Ahrendt S."/>
            <person name="Ng V."/>
            <person name="Barry K."/>
            <person name="Daum C."/>
            <person name="Grigoriev I.V."/>
            <person name="Hilden K.S."/>
            <person name="Makela M.R."/>
            <person name="de Vries R.P."/>
        </authorList>
    </citation>
    <scope>NUCLEOTIDE SEQUENCE [LARGE SCALE GENOMIC DNA]</scope>
    <source>
        <strain evidence="2 3">CBS 464.89</strain>
    </source>
</reference>
<dbReference type="Proteomes" id="UP000292082">
    <property type="component" value="Unassembled WGS sequence"/>
</dbReference>